<evidence type="ECO:0000313" key="2">
    <source>
        <dbReference type="EMBL" id="KFA67966.1"/>
    </source>
</evidence>
<dbReference type="InterPro" id="IPR004875">
    <property type="entry name" value="DDE_SF_endonuclease_dom"/>
</dbReference>
<protein>
    <recommendedName>
        <fullName evidence="1">SAP domain-containing protein</fullName>
    </recommendedName>
</protein>
<dbReference type="OMA" id="THAYNNE"/>
<evidence type="ECO:0000313" key="3">
    <source>
        <dbReference type="Proteomes" id="UP000028524"/>
    </source>
</evidence>
<dbReference type="AlphaFoldDB" id="A0A084QVI1"/>
<dbReference type="Pfam" id="PF03184">
    <property type="entry name" value="DDE_1"/>
    <property type="match status" value="1"/>
</dbReference>
<reference evidence="2 3" key="1">
    <citation type="journal article" date="2014" name="BMC Genomics">
        <title>Comparative genome sequencing reveals chemotype-specific gene clusters in the toxigenic black mold Stachybotrys.</title>
        <authorList>
            <person name="Semeiks J."/>
            <person name="Borek D."/>
            <person name="Otwinowski Z."/>
            <person name="Grishin N.V."/>
        </authorList>
    </citation>
    <scope>NUCLEOTIDE SEQUENCE [LARGE SCALE GENOMIC DNA]</scope>
    <source>
        <strain evidence="2 3">IBT 40285</strain>
    </source>
</reference>
<dbReference type="GO" id="GO:0003676">
    <property type="term" value="F:nucleic acid binding"/>
    <property type="evidence" value="ECO:0007669"/>
    <property type="project" value="InterPro"/>
</dbReference>
<dbReference type="EMBL" id="KL660061">
    <property type="protein sequence ID" value="KFA67966.1"/>
    <property type="molecule type" value="Genomic_DNA"/>
</dbReference>
<feature type="domain" description="SAP" evidence="1">
    <location>
        <begin position="237"/>
        <end position="271"/>
    </location>
</feature>
<proteinExistence type="predicted"/>
<dbReference type="PROSITE" id="PS50800">
    <property type="entry name" value="SAP"/>
    <property type="match status" value="1"/>
</dbReference>
<gene>
    <name evidence="2" type="ORF">S40285_03504</name>
</gene>
<organism evidence="2 3">
    <name type="scientific">Stachybotrys chlorohalonatus (strain IBT 40285)</name>
    <dbReference type="NCBI Taxonomy" id="1283841"/>
    <lineage>
        <taxon>Eukaryota</taxon>
        <taxon>Fungi</taxon>
        <taxon>Dikarya</taxon>
        <taxon>Ascomycota</taxon>
        <taxon>Pezizomycotina</taxon>
        <taxon>Sordariomycetes</taxon>
        <taxon>Hypocreomycetidae</taxon>
        <taxon>Hypocreales</taxon>
        <taxon>Stachybotryaceae</taxon>
        <taxon>Stachybotrys</taxon>
    </lineage>
</organism>
<accession>A0A084QVI1</accession>
<dbReference type="Pfam" id="PF02037">
    <property type="entry name" value="SAP"/>
    <property type="match status" value="1"/>
</dbReference>
<dbReference type="InParanoid" id="A0A084QVI1"/>
<keyword evidence="3" id="KW-1185">Reference proteome</keyword>
<dbReference type="HOGENOM" id="CLU_988880_0_0_1"/>
<dbReference type="Proteomes" id="UP000028524">
    <property type="component" value="Unassembled WGS sequence"/>
</dbReference>
<dbReference type="Gene3D" id="1.10.720.30">
    <property type="entry name" value="SAP domain"/>
    <property type="match status" value="1"/>
</dbReference>
<evidence type="ECO:0000259" key="1">
    <source>
        <dbReference type="PROSITE" id="PS50800"/>
    </source>
</evidence>
<feature type="non-terminal residue" evidence="2">
    <location>
        <position position="1"/>
    </location>
</feature>
<dbReference type="SUPFAM" id="SSF68906">
    <property type="entry name" value="SAP domain"/>
    <property type="match status" value="1"/>
</dbReference>
<dbReference type="InterPro" id="IPR003034">
    <property type="entry name" value="SAP_dom"/>
</dbReference>
<name>A0A084QVI1_STAC4</name>
<dbReference type="SMART" id="SM00513">
    <property type="entry name" value="SAP"/>
    <property type="match status" value="1"/>
</dbReference>
<dbReference type="InterPro" id="IPR036361">
    <property type="entry name" value="SAP_dom_sf"/>
</dbReference>
<dbReference type="OrthoDB" id="5427804at2759"/>
<sequence length="282" mass="32160">PKIQGLAIDQLLSDTQLSPTRRRFRKFRIVNYDETPVPFEFLDGYTYDEKGKKTISDGEDFLFVMDVAAFHKTEGVLDSLRKNNITSCLIPPGLTSLLQPLDTAVNKSFKKWLQEAVKEYVNDQEKKDKAADKTTEWSVSDKRIMTTWAVLKAAKRLKARLELVSKALQQCGISIRPDGSEDALIRIKDIPPEAIDLSGWEEQEETIWKEEAMVDELEDEDTIYIAGDDEDDFHIGLLSSNVAQLKELLREAGLPISGNKVTLITRLQGYYHKKQQMKEVIH</sequence>